<comment type="subcellular location">
    <subcellularLocation>
        <location evidence="1 4">Bacterial flagellum basal body</location>
    </subcellularLocation>
</comment>
<sequence>MITTDLATRSVDALNAYGQTQQTLNASTDGLAGDGTEGSSSDVVSSFGSVLNSAIQSAIQTQKTSEAQTALGVSGQGNLTDIATSVAEAKLTLQTVTTVRDKIVQAYQDVMKMSI</sequence>
<dbReference type="GO" id="GO:0009425">
    <property type="term" value="C:bacterial-type flagellum basal body"/>
    <property type="evidence" value="ECO:0007669"/>
    <property type="project" value="UniProtKB-SubCell"/>
</dbReference>
<accession>A0A4Y3TVK2</accession>
<dbReference type="PANTHER" id="PTHR34653">
    <property type="match status" value="1"/>
</dbReference>
<evidence type="ECO:0000313" key="6">
    <source>
        <dbReference type="Proteomes" id="UP000317730"/>
    </source>
</evidence>
<dbReference type="HAMAP" id="MF_00724">
    <property type="entry name" value="FliE"/>
    <property type="match status" value="1"/>
</dbReference>
<proteinExistence type="inferred from homology"/>
<evidence type="ECO:0000256" key="4">
    <source>
        <dbReference type="HAMAP-Rule" id="MF_00724"/>
    </source>
</evidence>
<dbReference type="EMBL" id="BJMV01000008">
    <property type="protein sequence ID" value="GEB85882.1"/>
    <property type="molecule type" value="Genomic_DNA"/>
</dbReference>
<keyword evidence="6" id="KW-1185">Reference proteome</keyword>
<dbReference type="InterPro" id="IPR001624">
    <property type="entry name" value="FliE"/>
</dbReference>
<dbReference type="GO" id="GO:0005198">
    <property type="term" value="F:structural molecule activity"/>
    <property type="evidence" value="ECO:0007669"/>
    <property type="project" value="InterPro"/>
</dbReference>
<name>A0A4Y3TVK2_9PROT</name>
<dbReference type="Pfam" id="PF02049">
    <property type="entry name" value="FliE"/>
    <property type="match status" value="1"/>
</dbReference>
<evidence type="ECO:0000256" key="3">
    <source>
        <dbReference type="ARBA" id="ARBA00023143"/>
    </source>
</evidence>
<evidence type="ECO:0000256" key="1">
    <source>
        <dbReference type="ARBA" id="ARBA00004117"/>
    </source>
</evidence>
<dbReference type="RefSeq" id="WP_194298889.1">
    <property type="nucleotide sequence ID" value="NZ_BAPL01000030.1"/>
</dbReference>
<dbReference type="Proteomes" id="UP000317730">
    <property type="component" value="Unassembled WGS sequence"/>
</dbReference>
<gene>
    <name evidence="4" type="primary">fliE</name>
    <name evidence="5" type="ORF">APE01nite_16790</name>
</gene>
<protein>
    <recommendedName>
        <fullName evidence="4">Flagellar hook-basal body complex protein FliE</fullName>
    </recommendedName>
</protein>
<reference evidence="5 6" key="1">
    <citation type="submission" date="2019-06" db="EMBL/GenBank/DDBJ databases">
        <title>Whole genome shotgun sequence of Acetobacter peroxydans NBRC 13755.</title>
        <authorList>
            <person name="Hosoyama A."/>
            <person name="Uohara A."/>
            <person name="Ohji S."/>
            <person name="Ichikawa N."/>
        </authorList>
    </citation>
    <scope>NUCLEOTIDE SEQUENCE [LARGE SCALE GENOMIC DNA]</scope>
    <source>
        <strain evidence="5 6">NBRC 13755</strain>
    </source>
</reference>
<evidence type="ECO:0000256" key="2">
    <source>
        <dbReference type="ARBA" id="ARBA00009272"/>
    </source>
</evidence>
<dbReference type="PANTHER" id="PTHR34653:SF1">
    <property type="entry name" value="FLAGELLAR HOOK-BASAL BODY COMPLEX PROTEIN FLIE"/>
    <property type="match status" value="1"/>
</dbReference>
<comment type="caution">
    <text evidence="5">The sequence shown here is derived from an EMBL/GenBank/DDBJ whole genome shotgun (WGS) entry which is preliminary data.</text>
</comment>
<evidence type="ECO:0000313" key="5">
    <source>
        <dbReference type="EMBL" id="GEB85882.1"/>
    </source>
</evidence>
<organism evidence="5 6">
    <name type="scientific">Acetobacter peroxydans</name>
    <dbReference type="NCBI Taxonomy" id="104098"/>
    <lineage>
        <taxon>Bacteria</taxon>
        <taxon>Pseudomonadati</taxon>
        <taxon>Pseudomonadota</taxon>
        <taxon>Alphaproteobacteria</taxon>
        <taxon>Acetobacterales</taxon>
        <taxon>Acetobacteraceae</taxon>
        <taxon>Acetobacter</taxon>
    </lineage>
</organism>
<dbReference type="GO" id="GO:0071973">
    <property type="term" value="P:bacterial-type flagellum-dependent cell motility"/>
    <property type="evidence" value="ECO:0007669"/>
    <property type="project" value="InterPro"/>
</dbReference>
<dbReference type="GO" id="GO:0003774">
    <property type="term" value="F:cytoskeletal motor activity"/>
    <property type="evidence" value="ECO:0007669"/>
    <property type="project" value="InterPro"/>
</dbReference>
<dbReference type="PRINTS" id="PR01006">
    <property type="entry name" value="FLGHOOKFLIE"/>
</dbReference>
<keyword evidence="3 4" id="KW-0975">Bacterial flagellum</keyword>
<dbReference type="AlphaFoldDB" id="A0A4Y3TVK2"/>
<comment type="similarity">
    <text evidence="2 4">Belongs to the FliE family.</text>
</comment>